<feature type="compositionally biased region" description="Low complexity" evidence="2">
    <location>
        <begin position="47"/>
        <end position="70"/>
    </location>
</feature>
<dbReference type="Proteomes" id="UP000196694">
    <property type="component" value="Unassembled WGS sequence"/>
</dbReference>
<evidence type="ECO:0000313" key="4">
    <source>
        <dbReference type="EMBL" id="OWJ54335.1"/>
    </source>
</evidence>
<keyword evidence="1" id="KW-0732">Signal</keyword>
<sequence length="458" mass="49417">MVRVCSGGGISMASRAALIAGVIVVIALVAAAALVMGGEKTKPAETPPGTTSPAPSTPATPAETATETGAAGRREIVLKVGLLVDESGPTSDVGRDYARGAEAAFKYFNEKGVYTKDGVRVRFEYVKRDYAYNPSKAVEFYREFRDRYGVVAIVGWGTADTEKLADQVAKDKVLYISASYSAKLVGKPFNFFPAPDYSTQACAAVKWMAEKKQDARLALLYDHKVAYSKSPIPAIKAYAPEAGVEIVADVDLPLKATGADAERAIQQAMGSKPDFLWCGNTIHSCSLAAKALVKYGLEAVQVSNVWGFDERFPQMAGSGVEGKVAGVSPWIWPEYAKDKPGYKEVYEAAKMMGISEDKVNLRFMQGFMNVWLLVKAIERTTSTELMEKKGEALKEALESSCQGDPIQLGDITPPMRFCPGKHLPFTSVYIVVYGEDGKFHFEGPVSPEGFDCVAATQG</sequence>
<comment type="caution">
    <text evidence="4">The sequence shown here is derived from an EMBL/GenBank/DDBJ whole genome shotgun (WGS) entry which is preliminary data.</text>
</comment>
<keyword evidence="5" id="KW-1185">Reference proteome</keyword>
<proteinExistence type="predicted"/>
<evidence type="ECO:0000256" key="2">
    <source>
        <dbReference type="SAM" id="MobiDB-lite"/>
    </source>
</evidence>
<dbReference type="PANTHER" id="PTHR30483:SF38">
    <property type="entry name" value="BLR7848 PROTEIN"/>
    <property type="match status" value="1"/>
</dbReference>
<evidence type="ECO:0000313" key="5">
    <source>
        <dbReference type="Proteomes" id="UP000196694"/>
    </source>
</evidence>
<dbReference type="InterPro" id="IPR028081">
    <property type="entry name" value="Leu-bd"/>
</dbReference>
<dbReference type="Pfam" id="PF13458">
    <property type="entry name" value="Peripla_BP_6"/>
    <property type="match status" value="1"/>
</dbReference>
<name>A0A211YMQ9_9CREN</name>
<protein>
    <recommendedName>
        <fullName evidence="3">Leucine-binding protein domain-containing protein</fullName>
    </recommendedName>
</protein>
<feature type="domain" description="Leucine-binding protein" evidence="3">
    <location>
        <begin position="78"/>
        <end position="399"/>
    </location>
</feature>
<dbReference type="AlphaFoldDB" id="A0A211YMQ9"/>
<accession>A0A211YMQ9</accession>
<gene>
    <name evidence="4" type="ORF">Pdsh_07580</name>
</gene>
<dbReference type="EMBL" id="NCQP01000006">
    <property type="protein sequence ID" value="OWJ54335.1"/>
    <property type="molecule type" value="Genomic_DNA"/>
</dbReference>
<dbReference type="PANTHER" id="PTHR30483">
    <property type="entry name" value="LEUCINE-SPECIFIC-BINDING PROTEIN"/>
    <property type="match status" value="1"/>
</dbReference>
<dbReference type="Gene3D" id="3.40.50.2300">
    <property type="match status" value="2"/>
</dbReference>
<dbReference type="InterPro" id="IPR051010">
    <property type="entry name" value="BCAA_transport"/>
</dbReference>
<evidence type="ECO:0000259" key="3">
    <source>
        <dbReference type="Pfam" id="PF13458"/>
    </source>
</evidence>
<evidence type="ECO:0000256" key="1">
    <source>
        <dbReference type="ARBA" id="ARBA00022729"/>
    </source>
</evidence>
<dbReference type="InterPro" id="IPR028082">
    <property type="entry name" value="Peripla_BP_I"/>
</dbReference>
<dbReference type="CDD" id="cd06334">
    <property type="entry name" value="PBP1_ABC_ligand_binding-like"/>
    <property type="match status" value="1"/>
</dbReference>
<organism evidence="4 5">
    <name type="scientific">Pyrodictium delaneyi</name>
    <dbReference type="NCBI Taxonomy" id="1273541"/>
    <lineage>
        <taxon>Archaea</taxon>
        <taxon>Thermoproteota</taxon>
        <taxon>Thermoprotei</taxon>
        <taxon>Desulfurococcales</taxon>
        <taxon>Pyrodictiaceae</taxon>
        <taxon>Pyrodictium</taxon>
    </lineage>
</organism>
<feature type="region of interest" description="Disordered" evidence="2">
    <location>
        <begin position="40"/>
        <end position="70"/>
    </location>
</feature>
<reference evidence="4 5" key="1">
    <citation type="submission" date="2017-05" db="EMBL/GenBank/DDBJ databases">
        <title>The draft genome of the hyperthermophilic archaeon 'Pyrodictium delaneyi strain Hulk', an iron and nitrate reducer, reveals the capacity for sulfate reduction.</title>
        <authorList>
            <person name="Demey L.M."/>
            <person name="Miller C."/>
            <person name="Manzella M."/>
            <person name="Reguera G."/>
            <person name="Kashefi K."/>
        </authorList>
    </citation>
    <scope>NUCLEOTIDE SEQUENCE [LARGE SCALE GENOMIC DNA]</scope>
    <source>
        <strain evidence="4 5">Hulk</strain>
    </source>
</reference>
<dbReference type="SUPFAM" id="SSF53822">
    <property type="entry name" value="Periplasmic binding protein-like I"/>
    <property type="match status" value="1"/>
</dbReference>